<dbReference type="Pfam" id="PF01663">
    <property type="entry name" value="Phosphodiest"/>
    <property type="match status" value="1"/>
</dbReference>
<dbReference type="PANTHER" id="PTHR10151">
    <property type="entry name" value="ECTONUCLEOTIDE PYROPHOSPHATASE/PHOSPHODIESTERASE"/>
    <property type="match status" value="1"/>
</dbReference>
<feature type="chain" id="PRO_5047463242" evidence="1">
    <location>
        <begin position="27"/>
        <end position="443"/>
    </location>
</feature>
<sequence>MMPSLRKLLAASIAATVVWTAPTAVAVPSPTDEASSSTTSDAGTRNRPADHVVFLALDGFDIEYLDLVRDGSAEMPNLRRLLHRGSVTTSTGVMTSITNPSWSSVATGAWPETHRNTAYWFNTETNTARGQQRDLAVPTIAQSIREQGGTVFSAQWFILQNYGVTYGDPDGLYTQPGGDCARRTDDAVAVLRGEPVSSGGQLVTANGVPELLTVYCDTLDALGHEGGDINPSIPGALTEIDRQIGRIVAATKDAGIYGRTAFVLTGDHGMTTFDKGFGAEGLAAIEEAGFTPQVLTSGQSPAPGTDVAIVVGGVADVRILGERAGDPASVRRLEEALTALPQVRNVFDKADQRRMHMSRNHGDLLVEPEPGWSFGTTPAGPSGRHGSTTELRVPLVLAGAGVRPDAHPRAPRHIDIAPTISALLGYAPPSGSEGRALRESLRR</sequence>
<gene>
    <name evidence="2" type="ORF">ACFS27_03990</name>
</gene>
<evidence type="ECO:0000313" key="3">
    <source>
        <dbReference type="Proteomes" id="UP001597479"/>
    </source>
</evidence>
<dbReference type="InterPro" id="IPR017850">
    <property type="entry name" value="Alkaline_phosphatase_core_sf"/>
</dbReference>
<dbReference type="PANTHER" id="PTHR10151:SF120">
    <property type="entry name" value="BIS(5'-ADENOSYL)-TRIPHOSPHATASE"/>
    <property type="match status" value="1"/>
</dbReference>
<dbReference type="InterPro" id="IPR002591">
    <property type="entry name" value="Phosphodiest/P_Trfase"/>
</dbReference>
<proteinExistence type="predicted"/>
<dbReference type="Gene3D" id="3.40.720.10">
    <property type="entry name" value="Alkaline Phosphatase, subunit A"/>
    <property type="match status" value="1"/>
</dbReference>
<protein>
    <submittedName>
        <fullName evidence="2">Alkaline phosphatase family protein</fullName>
    </submittedName>
</protein>
<feature type="signal peptide" evidence="1">
    <location>
        <begin position="1"/>
        <end position="26"/>
    </location>
</feature>
<reference evidence="3" key="1">
    <citation type="journal article" date="2019" name="Int. J. Syst. Evol. Microbiol.">
        <title>The Global Catalogue of Microorganisms (GCM) 10K type strain sequencing project: providing services to taxonomists for standard genome sequencing and annotation.</title>
        <authorList>
            <consortium name="The Broad Institute Genomics Platform"/>
            <consortium name="The Broad Institute Genome Sequencing Center for Infectious Disease"/>
            <person name="Wu L."/>
            <person name="Ma J."/>
        </authorList>
    </citation>
    <scope>NUCLEOTIDE SEQUENCE [LARGE SCALE GENOMIC DNA]</scope>
    <source>
        <strain evidence="3">CCM 7044</strain>
    </source>
</reference>
<evidence type="ECO:0000313" key="2">
    <source>
        <dbReference type="EMBL" id="MFD2792704.1"/>
    </source>
</evidence>
<dbReference type="Proteomes" id="UP001597479">
    <property type="component" value="Unassembled WGS sequence"/>
</dbReference>
<evidence type="ECO:0000256" key="1">
    <source>
        <dbReference type="SAM" id="SignalP"/>
    </source>
</evidence>
<dbReference type="EMBL" id="JBHUOG010000001">
    <property type="protein sequence ID" value="MFD2792704.1"/>
    <property type="molecule type" value="Genomic_DNA"/>
</dbReference>
<name>A0ABW5VP36_9MICO</name>
<keyword evidence="3" id="KW-1185">Reference proteome</keyword>
<comment type="caution">
    <text evidence="2">The sequence shown here is derived from an EMBL/GenBank/DDBJ whole genome shotgun (WGS) entry which is preliminary data.</text>
</comment>
<organism evidence="2 3">
    <name type="scientific">Promicromonospora vindobonensis</name>
    <dbReference type="NCBI Taxonomy" id="195748"/>
    <lineage>
        <taxon>Bacteria</taxon>
        <taxon>Bacillati</taxon>
        <taxon>Actinomycetota</taxon>
        <taxon>Actinomycetes</taxon>
        <taxon>Micrococcales</taxon>
        <taxon>Promicromonosporaceae</taxon>
        <taxon>Promicromonospora</taxon>
    </lineage>
</organism>
<keyword evidence="1" id="KW-0732">Signal</keyword>
<dbReference type="SUPFAM" id="SSF53649">
    <property type="entry name" value="Alkaline phosphatase-like"/>
    <property type="match status" value="1"/>
</dbReference>
<dbReference type="RefSeq" id="WP_377180551.1">
    <property type="nucleotide sequence ID" value="NZ_JBHUOG010000001.1"/>
</dbReference>
<accession>A0ABW5VP36</accession>